<organism evidence="2 3">
    <name type="scientific">Echinococcus granulosus</name>
    <name type="common">Hydatid tapeworm</name>
    <dbReference type="NCBI Taxonomy" id="6210"/>
    <lineage>
        <taxon>Eukaryota</taxon>
        <taxon>Metazoa</taxon>
        <taxon>Spiralia</taxon>
        <taxon>Lophotrochozoa</taxon>
        <taxon>Platyhelminthes</taxon>
        <taxon>Cestoda</taxon>
        <taxon>Eucestoda</taxon>
        <taxon>Cyclophyllidea</taxon>
        <taxon>Taeniidae</taxon>
        <taxon>Echinococcus</taxon>
        <taxon>Echinococcus granulosus group</taxon>
    </lineage>
</organism>
<evidence type="ECO:0000313" key="2">
    <source>
        <dbReference type="EMBL" id="EUB56904.1"/>
    </source>
</evidence>
<accession>W6UU39</accession>
<reference evidence="2 3" key="1">
    <citation type="journal article" date="2013" name="Nat. Genet.">
        <title>The genome of the hydatid tapeworm Echinococcus granulosus.</title>
        <authorList>
            <person name="Zheng H."/>
            <person name="Zhang W."/>
            <person name="Zhang L."/>
            <person name="Zhang Z."/>
            <person name="Li J."/>
            <person name="Lu G."/>
            <person name="Zhu Y."/>
            <person name="Wang Y."/>
            <person name="Huang Y."/>
            <person name="Liu J."/>
            <person name="Kang H."/>
            <person name="Chen J."/>
            <person name="Wang L."/>
            <person name="Chen A."/>
            <person name="Yu S."/>
            <person name="Gao Z."/>
            <person name="Jin L."/>
            <person name="Gu W."/>
            <person name="Wang Z."/>
            <person name="Zhao L."/>
            <person name="Shi B."/>
            <person name="Wen H."/>
            <person name="Lin R."/>
            <person name="Jones M.K."/>
            <person name="Brejova B."/>
            <person name="Vinar T."/>
            <person name="Zhao G."/>
            <person name="McManus D.P."/>
            <person name="Chen Z."/>
            <person name="Zhou Y."/>
            <person name="Wang S."/>
        </authorList>
    </citation>
    <scope>NUCLEOTIDE SEQUENCE [LARGE SCALE GENOMIC DNA]</scope>
</reference>
<keyword evidence="3" id="KW-1185">Reference proteome</keyword>
<name>W6UU39_ECHGR</name>
<feature type="region of interest" description="Disordered" evidence="1">
    <location>
        <begin position="1"/>
        <end position="28"/>
    </location>
</feature>
<dbReference type="EMBL" id="APAU02000100">
    <property type="protein sequence ID" value="EUB56904.1"/>
    <property type="molecule type" value="Genomic_DNA"/>
</dbReference>
<proteinExistence type="predicted"/>
<evidence type="ECO:0000256" key="1">
    <source>
        <dbReference type="SAM" id="MobiDB-lite"/>
    </source>
</evidence>
<comment type="caution">
    <text evidence="2">The sequence shown here is derived from an EMBL/GenBank/DDBJ whole genome shotgun (WGS) entry which is preliminary data.</text>
</comment>
<evidence type="ECO:0000313" key="3">
    <source>
        <dbReference type="Proteomes" id="UP000019149"/>
    </source>
</evidence>
<dbReference type="CTD" id="36343971"/>
<dbReference type="AlphaFoldDB" id="W6UU39"/>
<dbReference type="RefSeq" id="XP_024348100.1">
    <property type="nucleotide sequence ID" value="XM_024497505.1"/>
</dbReference>
<protein>
    <submittedName>
        <fullName evidence="2">Uncharacterized protein</fullName>
    </submittedName>
</protein>
<dbReference type="Proteomes" id="UP000019149">
    <property type="component" value="Unassembled WGS sequence"/>
</dbReference>
<dbReference type="GeneID" id="36343971"/>
<sequence length="47" mass="5121">MNVFYEVQAPQHAAVEEDDGRSETAASVKGSESFASSLDFNLSERVD</sequence>
<dbReference type="KEGG" id="egl:EGR_08256"/>
<gene>
    <name evidence="2" type="ORF">EGR_08256</name>
</gene>